<evidence type="ECO:0008006" key="4">
    <source>
        <dbReference type="Google" id="ProtNLM"/>
    </source>
</evidence>
<reference evidence="2" key="1">
    <citation type="submission" date="2021-03" db="EMBL/GenBank/DDBJ databases">
        <title>Draft genome sequence of rust myrtle Austropuccinia psidii MF-1, a brazilian biotype.</title>
        <authorList>
            <person name="Quecine M.C."/>
            <person name="Pachon D.M.R."/>
            <person name="Bonatelli M.L."/>
            <person name="Correr F.H."/>
            <person name="Franceschini L.M."/>
            <person name="Leite T.F."/>
            <person name="Margarido G.R.A."/>
            <person name="Almeida C.A."/>
            <person name="Ferrarezi J.A."/>
            <person name="Labate C.A."/>
        </authorList>
    </citation>
    <scope>NUCLEOTIDE SEQUENCE</scope>
    <source>
        <strain evidence="2">MF-1</strain>
    </source>
</reference>
<dbReference type="AlphaFoldDB" id="A0A9Q3H1E8"/>
<organism evidence="2 3">
    <name type="scientific">Austropuccinia psidii MF-1</name>
    <dbReference type="NCBI Taxonomy" id="1389203"/>
    <lineage>
        <taxon>Eukaryota</taxon>
        <taxon>Fungi</taxon>
        <taxon>Dikarya</taxon>
        <taxon>Basidiomycota</taxon>
        <taxon>Pucciniomycotina</taxon>
        <taxon>Pucciniomycetes</taxon>
        <taxon>Pucciniales</taxon>
        <taxon>Sphaerophragmiaceae</taxon>
        <taxon>Austropuccinia</taxon>
    </lineage>
</organism>
<feature type="signal peptide" evidence="1">
    <location>
        <begin position="1"/>
        <end position="21"/>
    </location>
</feature>
<dbReference type="Proteomes" id="UP000765509">
    <property type="component" value="Unassembled WGS sequence"/>
</dbReference>
<protein>
    <recommendedName>
        <fullName evidence="4">Secreted protein</fullName>
    </recommendedName>
</protein>
<evidence type="ECO:0000313" key="3">
    <source>
        <dbReference type="Proteomes" id="UP000765509"/>
    </source>
</evidence>
<comment type="caution">
    <text evidence="2">The sequence shown here is derived from an EMBL/GenBank/DDBJ whole genome shotgun (WGS) entry which is preliminary data.</text>
</comment>
<accession>A0A9Q3H1E8</accession>
<evidence type="ECO:0000256" key="1">
    <source>
        <dbReference type="SAM" id="SignalP"/>
    </source>
</evidence>
<proteinExistence type="predicted"/>
<dbReference type="EMBL" id="AVOT02008419">
    <property type="protein sequence ID" value="MBW0485965.1"/>
    <property type="molecule type" value="Genomic_DNA"/>
</dbReference>
<sequence length="147" mass="16806">MFKHHPLIFSIAFTIVSSVLAASNQTCGLEFTILYDEAGRTVRCKNPGGKLYKCTKNTCTVHQKPLDQALYFTNCNGPQSDPKRYYVWPTNFVVKQGQKSLEVWYGKKNVQLKATGQTYIDHPLTCSWKRWDERNALRPLCNGCEPL</sequence>
<keyword evidence="3" id="KW-1185">Reference proteome</keyword>
<evidence type="ECO:0000313" key="2">
    <source>
        <dbReference type="EMBL" id="MBW0485965.1"/>
    </source>
</evidence>
<gene>
    <name evidence="2" type="ORF">O181_025680</name>
</gene>
<feature type="chain" id="PRO_5040514265" description="Secreted protein" evidence="1">
    <location>
        <begin position="22"/>
        <end position="147"/>
    </location>
</feature>
<keyword evidence="1" id="KW-0732">Signal</keyword>
<name>A0A9Q3H1E8_9BASI</name>